<reference evidence="2 3" key="1">
    <citation type="submission" date="2018-06" db="EMBL/GenBank/DDBJ databases">
        <title>A transcriptomic atlas of mushroom development highlights an independent origin of complex multicellularity.</title>
        <authorList>
            <consortium name="DOE Joint Genome Institute"/>
            <person name="Krizsan K."/>
            <person name="Almasi E."/>
            <person name="Merenyi Z."/>
            <person name="Sahu N."/>
            <person name="Viragh M."/>
            <person name="Koszo T."/>
            <person name="Mondo S."/>
            <person name="Kiss B."/>
            <person name="Balint B."/>
            <person name="Kues U."/>
            <person name="Barry K."/>
            <person name="Hegedus J.C."/>
            <person name="Henrissat B."/>
            <person name="Johnson J."/>
            <person name="Lipzen A."/>
            <person name="Ohm R."/>
            <person name="Nagy I."/>
            <person name="Pangilinan J."/>
            <person name="Yan J."/>
            <person name="Xiong Y."/>
            <person name="Grigoriev I.V."/>
            <person name="Hibbett D.S."/>
            <person name="Nagy L.G."/>
        </authorList>
    </citation>
    <scope>NUCLEOTIDE SEQUENCE [LARGE SCALE GENOMIC DNA]</scope>
    <source>
        <strain evidence="2 3">SZMC22713</strain>
    </source>
</reference>
<sequence>MTLYAMILEHHFGYGITNTDHTTAAVILLKLFDEYLRLFEEVARPRGITISFESLLNCLSEPSTDGSDPDKEAVMEGLEKFPSRSQFLTLLAIVNNLQNLAPETEEDLDANGRRKKKKGPTNWQATPATTTIYADCGGCLRTPAGRGMHKTRSGTEFSPWGNAIRAPLGFNLIQSVGNAICAQDDALSQEDEGDEGSDP</sequence>
<organism evidence="2 3">
    <name type="scientific">Rickenella mellea</name>
    <dbReference type="NCBI Taxonomy" id="50990"/>
    <lineage>
        <taxon>Eukaryota</taxon>
        <taxon>Fungi</taxon>
        <taxon>Dikarya</taxon>
        <taxon>Basidiomycota</taxon>
        <taxon>Agaricomycotina</taxon>
        <taxon>Agaricomycetes</taxon>
        <taxon>Hymenochaetales</taxon>
        <taxon>Rickenellaceae</taxon>
        <taxon>Rickenella</taxon>
    </lineage>
</organism>
<evidence type="ECO:0000256" key="1">
    <source>
        <dbReference type="SAM" id="MobiDB-lite"/>
    </source>
</evidence>
<dbReference type="VEuPathDB" id="FungiDB:BD410DRAFT_840738"/>
<proteinExistence type="predicted"/>
<evidence type="ECO:0000313" key="2">
    <source>
        <dbReference type="EMBL" id="TDL21297.1"/>
    </source>
</evidence>
<dbReference type="Proteomes" id="UP000294933">
    <property type="component" value="Unassembled WGS sequence"/>
</dbReference>
<name>A0A4Y7Q0X7_9AGAM</name>
<dbReference type="AlphaFoldDB" id="A0A4Y7Q0X7"/>
<feature type="region of interest" description="Disordered" evidence="1">
    <location>
        <begin position="104"/>
        <end position="126"/>
    </location>
</feature>
<dbReference type="EMBL" id="ML170182">
    <property type="protein sequence ID" value="TDL21297.1"/>
    <property type="molecule type" value="Genomic_DNA"/>
</dbReference>
<gene>
    <name evidence="2" type="ORF">BD410DRAFT_840738</name>
</gene>
<keyword evidence="3" id="KW-1185">Reference proteome</keyword>
<evidence type="ECO:0000313" key="3">
    <source>
        <dbReference type="Proteomes" id="UP000294933"/>
    </source>
</evidence>
<protein>
    <submittedName>
        <fullName evidence="2">Uncharacterized protein</fullName>
    </submittedName>
</protein>
<accession>A0A4Y7Q0X7</accession>